<accession>K0NKG7</accession>
<keyword evidence="4" id="KW-1185">Reference proteome</keyword>
<dbReference type="RefSeq" id="WP_014957745.1">
    <property type="nucleotide sequence ID" value="NC_018645.1"/>
</dbReference>
<keyword evidence="1" id="KW-1133">Transmembrane helix</keyword>
<feature type="transmembrane region" description="Helical" evidence="1">
    <location>
        <begin position="20"/>
        <end position="41"/>
    </location>
</feature>
<organism evidence="3 4">
    <name type="scientific">Desulfobacula toluolica (strain DSM 7467 / Tol2)</name>
    <dbReference type="NCBI Taxonomy" id="651182"/>
    <lineage>
        <taxon>Bacteria</taxon>
        <taxon>Pseudomonadati</taxon>
        <taxon>Thermodesulfobacteriota</taxon>
        <taxon>Desulfobacteria</taxon>
        <taxon>Desulfobacterales</taxon>
        <taxon>Desulfobacteraceae</taxon>
        <taxon>Desulfobacula</taxon>
    </lineage>
</organism>
<dbReference type="HOGENOM" id="CLU_122851_0_0_7"/>
<keyword evidence="1" id="KW-0472">Membrane</keyword>
<dbReference type="AlphaFoldDB" id="K0NKG7"/>
<dbReference type="Pfam" id="PF07811">
    <property type="entry name" value="TadE"/>
    <property type="match status" value="1"/>
</dbReference>
<name>K0NKG7_DESTT</name>
<keyword evidence="1" id="KW-0812">Transmembrane</keyword>
<reference evidence="3 4" key="1">
    <citation type="journal article" date="2013" name="Environ. Microbiol.">
        <title>Complete genome, catabolic sub-proteomes and key-metabolites of Desulfobacula toluolica Tol2, a marine, aromatic compound-degrading, sulfate-reducing bacterium.</title>
        <authorList>
            <person name="Wohlbrand L."/>
            <person name="Jacob J.H."/>
            <person name="Kube M."/>
            <person name="Mussmann M."/>
            <person name="Jarling R."/>
            <person name="Beck A."/>
            <person name="Amann R."/>
            <person name="Wilkes H."/>
            <person name="Reinhardt R."/>
            <person name="Rabus R."/>
        </authorList>
    </citation>
    <scope>NUCLEOTIDE SEQUENCE [LARGE SCALE GENOMIC DNA]</scope>
    <source>
        <strain evidence="4">DSM 7467 / Tol2</strain>
    </source>
</reference>
<proteinExistence type="predicted"/>
<dbReference type="EMBL" id="FO203503">
    <property type="protein sequence ID" value="CCK80433.1"/>
    <property type="molecule type" value="Genomic_DNA"/>
</dbReference>
<dbReference type="STRING" id="651182.TOL2_C22720"/>
<evidence type="ECO:0000259" key="2">
    <source>
        <dbReference type="Pfam" id="PF07811"/>
    </source>
</evidence>
<dbReference type="KEGG" id="dto:TOL2_C22720"/>
<dbReference type="Proteomes" id="UP000007347">
    <property type="component" value="Chromosome"/>
</dbReference>
<feature type="domain" description="TadE-like" evidence="2">
    <location>
        <begin position="13"/>
        <end position="55"/>
    </location>
</feature>
<evidence type="ECO:0000313" key="3">
    <source>
        <dbReference type="EMBL" id="CCK80433.1"/>
    </source>
</evidence>
<protein>
    <submittedName>
        <fullName evidence="3">TadE family protein</fullName>
    </submittedName>
</protein>
<gene>
    <name evidence="3" type="ordered locus">TOL2_C22720</name>
</gene>
<sequence>MYPHKKTIKSQDGAALVEFAIVFPLLLTLIFGVIEFGLFLFNTQVITNAAREGARRGVIMRELSSRDVDAEDLEIRDRVIQFAKQHLITFGSDELEKDSTDIPITRESDPFLQGSNLQVQVNYEYSFLFLFPIVGSIDIQGNSNMKME</sequence>
<evidence type="ECO:0000256" key="1">
    <source>
        <dbReference type="SAM" id="Phobius"/>
    </source>
</evidence>
<dbReference type="InterPro" id="IPR012495">
    <property type="entry name" value="TadE-like_dom"/>
</dbReference>
<evidence type="ECO:0000313" key="4">
    <source>
        <dbReference type="Proteomes" id="UP000007347"/>
    </source>
</evidence>